<dbReference type="SUPFAM" id="SSF47226">
    <property type="entry name" value="Histidine-containing phosphotransfer domain, HPT domain"/>
    <property type="match status" value="1"/>
</dbReference>
<protein>
    <submittedName>
        <fullName evidence="1">Hpt domain-containing protein</fullName>
    </submittedName>
</protein>
<keyword evidence="2" id="KW-1185">Reference proteome</keyword>
<accession>A0ABT1LIY8</accession>
<comment type="caution">
    <text evidence="1">The sequence shown here is derived from an EMBL/GenBank/DDBJ whole genome shotgun (WGS) entry which is preliminary data.</text>
</comment>
<gene>
    <name evidence="1" type="ORF">NFC73_01485</name>
</gene>
<sequence>MDSPPLTSSSGGVPAELSAAGTAAGVGAGVQQAGNDAMRWVEPDILAELEAELDGPELAVGFARDYASLWDQRFSRLSAAVHTEDRPIALDAVISLRIASAMVGGIRLSVLAQALEDAIRRSDFVQSQALLATLAEHGVRTVSELQANYILKND</sequence>
<evidence type="ECO:0000313" key="2">
    <source>
        <dbReference type="Proteomes" id="UP001524318"/>
    </source>
</evidence>
<name>A0ABT1LIY8_9MICC</name>
<dbReference type="EMBL" id="JANCLV010000001">
    <property type="protein sequence ID" value="MCP8998410.1"/>
    <property type="molecule type" value="Genomic_DNA"/>
</dbReference>
<dbReference type="Gene3D" id="1.20.120.160">
    <property type="entry name" value="HPT domain"/>
    <property type="match status" value="1"/>
</dbReference>
<dbReference type="Proteomes" id="UP001524318">
    <property type="component" value="Unassembled WGS sequence"/>
</dbReference>
<dbReference type="RefSeq" id="WP_254747046.1">
    <property type="nucleotide sequence ID" value="NZ_JANCLV010000001.1"/>
</dbReference>
<evidence type="ECO:0000313" key="1">
    <source>
        <dbReference type="EMBL" id="MCP8998410.1"/>
    </source>
</evidence>
<dbReference type="InterPro" id="IPR036641">
    <property type="entry name" value="HPT_dom_sf"/>
</dbReference>
<organism evidence="1 2">
    <name type="scientific">Pseudarthrobacter humi</name>
    <dbReference type="NCBI Taxonomy" id="2952523"/>
    <lineage>
        <taxon>Bacteria</taxon>
        <taxon>Bacillati</taxon>
        <taxon>Actinomycetota</taxon>
        <taxon>Actinomycetes</taxon>
        <taxon>Micrococcales</taxon>
        <taxon>Micrococcaceae</taxon>
        <taxon>Pseudarthrobacter</taxon>
    </lineage>
</organism>
<reference evidence="1 2" key="1">
    <citation type="submission" date="2022-06" db="EMBL/GenBank/DDBJ databases">
        <title>Pseudarthrobacter sp. strain RMG13 Genome sequencing and assembly.</title>
        <authorList>
            <person name="Kim I."/>
        </authorList>
    </citation>
    <scope>NUCLEOTIDE SEQUENCE [LARGE SCALE GENOMIC DNA]</scope>
    <source>
        <strain evidence="1 2">RMG13</strain>
    </source>
</reference>
<proteinExistence type="predicted"/>